<organism evidence="2 3">
    <name type="scientific">Bugula neritina</name>
    <name type="common">Brown bryozoan</name>
    <name type="synonym">Sertularia neritina</name>
    <dbReference type="NCBI Taxonomy" id="10212"/>
    <lineage>
        <taxon>Eukaryota</taxon>
        <taxon>Metazoa</taxon>
        <taxon>Spiralia</taxon>
        <taxon>Lophotrochozoa</taxon>
        <taxon>Bryozoa</taxon>
        <taxon>Gymnolaemata</taxon>
        <taxon>Cheilostomatida</taxon>
        <taxon>Flustrina</taxon>
        <taxon>Buguloidea</taxon>
        <taxon>Bugulidae</taxon>
        <taxon>Bugula</taxon>
    </lineage>
</organism>
<feature type="chain" id="PRO_5029537307" description="Secreted protein" evidence="1">
    <location>
        <begin position="24"/>
        <end position="70"/>
    </location>
</feature>
<dbReference type="Proteomes" id="UP000593567">
    <property type="component" value="Unassembled WGS sequence"/>
</dbReference>
<proteinExistence type="predicted"/>
<name>A0A7J7K2S1_BUGNE</name>
<evidence type="ECO:0008006" key="4">
    <source>
        <dbReference type="Google" id="ProtNLM"/>
    </source>
</evidence>
<keyword evidence="3" id="KW-1185">Reference proteome</keyword>
<sequence>MCTHPKLAVILIVILIVSRKFRTGHKHSTLTLKLDQKSTLQYSTDCHHSSNYVILYVPSYKTSVANHINP</sequence>
<protein>
    <recommendedName>
        <fullName evidence="4">Secreted protein</fullName>
    </recommendedName>
</protein>
<comment type="caution">
    <text evidence="2">The sequence shown here is derived from an EMBL/GenBank/DDBJ whole genome shotgun (WGS) entry which is preliminary data.</text>
</comment>
<dbReference type="EMBL" id="VXIV02001524">
    <property type="protein sequence ID" value="KAF6032224.1"/>
    <property type="molecule type" value="Genomic_DNA"/>
</dbReference>
<feature type="signal peptide" evidence="1">
    <location>
        <begin position="1"/>
        <end position="23"/>
    </location>
</feature>
<accession>A0A7J7K2S1</accession>
<keyword evidence="1" id="KW-0732">Signal</keyword>
<evidence type="ECO:0000313" key="2">
    <source>
        <dbReference type="EMBL" id="KAF6032224.1"/>
    </source>
</evidence>
<dbReference type="AlphaFoldDB" id="A0A7J7K2S1"/>
<gene>
    <name evidence="2" type="ORF">EB796_009443</name>
</gene>
<evidence type="ECO:0000256" key="1">
    <source>
        <dbReference type="SAM" id="SignalP"/>
    </source>
</evidence>
<reference evidence="2" key="1">
    <citation type="submission" date="2020-06" db="EMBL/GenBank/DDBJ databases">
        <title>Draft genome of Bugula neritina, a colonial animal packing powerful symbionts and potential medicines.</title>
        <authorList>
            <person name="Rayko M."/>
        </authorList>
    </citation>
    <scope>NUCLEOTIDE SEQUENCE [LARGE SCALE GENOMIC DNA]</scope>
    <source>
        <strain evidence="2">Kwan_BN1</strain>
    </source>
</reference>
<evidence type="ECO:0000313" key="3">
    <source>
        <dbReference type="Proteomes" id="UP000593567"/>
    </source>
</evidence>